<name>A0A8S9ZXH3_9BILA</name>
<evidence type="ECO:0000256" key="1">
    <source>
        <dbReference type="SAM" id="MobiDB-lite"/>
    </source>
</evidence>
<reference evidence="2" key="1">
    <citation type="journal article" date="2020" name="Ecol. Evol.">
        <title>Genome structure and content of the rice root-knot nematode (Meloidogyne graminicola).</title>
        <authorList>
            <person name="Phan N.T."/>
            <person name="Danchin E.G.J."/>
            <person name="Klopp C."/>
            <person name="Perfus-Barbeoch L."/>
            <person name="Kozlowski D.K."/>
            <person name="Koutsovoulos G.D."/>
            <person name="Lopez-Roques C."/>
            <person name="Bouchez O."/>
            <person name="Zahm M."/>
            <person name="Besnard G."/>
            <person name="Bellafiore S."/>
        </authorList>
    </citation>
    <scope>NUCLEOTIDE SEQUENCE</scope>
    <source>
        <strain evidence="2">VN-18</strain>
    </source>
</reference>
<dbReference type="EMBL" id="JABEBT010000017">
    <property type="protein sequence ID" value="KAF7637828.1"/>
    <property type="molecule type" value="Genomic_DNA"/>
</dbReference>
<dbReference type="Proteomes" id="UP000605970">
    <property type="component" value="Unassembled WGS sequence"/>
</dbReference>
<evidence type="ECO:0000313" key="3">
    <source>
        <dbReference type="Proteomes" id="UP000605970"/>
    </source>
</evidence>
<dbReference type="AlphaFoldDB" id="A0A8S9ZXH3"/>
<evidence type="ECO:0000313" key="2">
    <source>
        <dbReference type="EMBL" id="KAF7637828.1"/>
    </source>
</evidence>
<feature type="compositionally biased region" description="Polar residues" evidence="1">
    <location>
        <begin position="42"/>
        <end position="52"/>
    </location>
</feature>
<organism evidence="2 3">
    <name type="scientific">Meloidogyne graminicola</name>
    <dbReference type="NCBI Taxonomy" id="189291"/>
    <lineage>
        <taxon>Eukaryota</taxon>
        <taxon>Metazoa</taxon>
        <taxon>Ecdysozoa</taxon>
        <taxon>Nematoda</taxon>
        <taxon>Chromadorea</taxon>
        <taxon>Rhabditida</taxon>
        <taxon>Tylenchina</taxon>
        <taxon>Tylenchomorpha</taxon>
        <taxon>Tylenchoidea</taxon>
        <taxon>Meloidogynidae</taxon>
        <taxon>Meloidogyninae</taxon>
        <taxon>Meloidogyne</taxon>
    </lineage>
</organism>
<keyword evidence="3" id="KW-1185">Reference proteome</keyword>
<sequence>MLVYQIFRYFQFHLVEPIICHEFFDLFLSWFLSKCFSSSKCENEGPASSSSPYLWHSSKGKPPGTACLKIVN</sequence>
<accession>A0A8S9ZXH3</accession>
<feature type="region of interest" description="Disordered" evidence="1">
    <location>
        <begin position="42"/>
        <end position="65"/>
    </location>
</feature>
<proteinExistence type="predicted"/>
<gene>
    <name evidence="2" type="ORF">Mgra_00002802</name>
</gene>
<comment type="caution">
    <text evidence="2">The sequence shown here is derived from an EMBL/GenBank/DDBJ whole genome shotgun (WGS) entry which is preliminary data.</text>
</comment>
<protein>
    <submittedName>
        <fullName evidence="2">Uncharacterized protein</fullName>
    </submittedName>
</protein>